<evidence type="ECO:0000259" key="7">
    <source>
        <dbReference type="PROSITE" id="PS51760"/>
    </source>
</evidence>
<evidence type="ECO:0000256" key="4">
    <source>
        <dbReference type="ARBA" id="ARBA00023326"/>
    </source>
</evidence>
<comment type="caution">
    <text evidence="8">The sequence shown here is derived from an EMBL/GenBank/DDBJ whole genome shotgun (WGS) entry which is preliminary data.</text>
</comment>
<feature type="domain" description="GH10" evidence="7">
    <location>
        <begin position="25"/>
        <end position="372"/>
    </location>
</feature>
<dbReference type="OrthoDB" id="9809277at2"/>
<keyword evidence="9" id="KW-1185">Reference proteome</keyword>
<dbReference type="PANTHER" id="PTHR31490">
    <property type="entry name" value="GLYCOSYL HYDROLASE"/>
    <property type="match status" value="1"/>
</dbReference>
<comment type="similarity">
    <text evidence="6">Belongs to the glycosyl hydrolase 10 (cellulase F) family.</text>
</comment>
<organism evidence="8 9">
    <name type="scientific">Bacteroides graminisolvens DSM 19988 = JCM 15093</name>
    <dbReference type="NCBI Taxonomy" id="1121097"/>
    <lineage>
        <taxon>Bacteria</taxon>
        <taxon>Pseudomonadati</taxon>
        <taxon>Bacteroidota</taxon>
        <taxon>Bacteroidia</taxon>
        <taxon>Bacteroidales</taxon>
        <taxon>Bacteroidaceae</taxon>
        <taxon>Bacteroides</taxon>
    </lineage>
</organism>
<evidence type="ECO:0000313" key="9">
    <source>
        <dbReference type="Proteomes" id="UP000027601"/>
    </source>
</evidence>
<dbReference type="InterPro" id="IPR017853">
    <property type="entry name" value="GH"/>
</dbReference>
<dbReference type="PROSITE" id="PS51760">
    <property type="entry name" value="GH10_2"/>
    <property type="match status" value="1"/>
</dbReference>
<keyword evidence="8" id="KW-0858">Xylan degradation</keyword>
<dbReference type="EC" id="3.2.1.8" evidence="6"/>
<gene>
    <name evidence="8" type="ORF">JCM15093_3538</name>
</gene>
<evidence type="ECO:0000256" key="1">
    <source>
        <dbReference type="ARBA" id="ARBA00022801"/>
    </source>
</evidence>
<reference evidence="8 9" key="1">
    <citation type="journal article" date="2015" name="Microbes Environ.">
        <title>Distribution and evolution of nitrogen fixation genes in the phylum bacteroidetes.</title>
        <authorList>
            <person name="Inoue J."/>
            <person name="Oshima K."/>
            <person name="Suda W."/>
            <person name="Sakamoto M."/>
            <person name="Iino T."/>
            <person name="Noda S."/>
            <person name="Hongoh Y."/>
            <person name="Hattori M."/>
            <person name="Ohkuma M."/>
        </authorList>
    </citation>
    <scope>NUCLEOTIDE SEQUENCE [LARGE SCALE GENOMIC DNA]</scope>
    <source>
        <strain evidence="8 9">JCM 15093</strain>
    </source>
</reference>
<keyword evidence="4 6" id="KW-0624">Polysaccharide degradation</keyword>
<dbReference type="eggNOG" id="COG3693">
    <property type="taxonomic scope" value="Bacteria"/>
</dbReference>
<dbReference type="InterPro" id="IPR031158">
    <property type="entry name" value="GH10_AS"/>
</dbReference>
<dbReference type="Pfam" id="PF00331">
    <property type="entry name" value="Glyco_hydro_10"/>
    <property type="match status" value="1"/>
</dbReference>
<sequence length="379" mass="42955">MKVQNLILMAGLGLVCLSGCKSTKGNSEVTLKDAFANKFLMGVAINDNQASGRDSAGAQLIIKHFNSVAPENCMKSEVIHPEEGRYDFTQSDRFVAFGEKYNMDIIGHTLIWHSQLAPWFCVDENGKNVSKEVLTERMKEHITTVVSRYKGKIKGWDVVNEAFEDDGSYRQTKFYEILGEDYIPLAFQFAHEADPDAELYYNDYSMAHKGRRDAVVNMVKKLQAKGIRIDAVGMQGHFTMEFPKVEDFETSLLAFAATGVKVMITELDLTILPPPAPNVGADVSANFDYQKEMNPYPDMLPDSVSKAWNDRMSEFFKLFIKHSDKVTRVTVWGATDADSWRNDWPMKGRTDYPVLFDRNYQPKPFVNEMINEASNNKSK</sequence>
<dbReference type="PROSITE" id="PS00591">
    <property type="entry name" value="GH10_1"/>
    <property type="match status" value="1"/>
</dbReference>
<evidence type="ECO:0000256" key="3">
    <source>
        <dbReference type="ARBA" id="ARBA00023295"/>
    </source>
</evidence>
<dbReference type="RefSeq" id="WP_024997723.1">
    <property type="nucleotide sequence ID" value="NZ_ATZI01000015.1"/>
</dbReference>
<dbReference type="PANTHER" id="PTHR31490:SF90">
    <property type="entry name" value="ENDO-1,4-BETA-XYLANASE A"/>
    <property type="match status" value="1"/>
</dbReference>
<dbReference type="InterPro" id="IPR044846">
    <property type="entry name" value="GH10"/>
</dbReference>
<name>A0A069D718_9BACE</name>
<dbReference type="InterPro" id="IPR001000">
    <property type="entry name" value="GH10_dom"/>
</dbReference>
<dbReference type="Gene3D" id="3.20.20.80">
    <property type="entry name" value="Glycosidases"/>
    <property type="match status" value="1"/>
</dbReference>
<dbReference type="EMBL" id="BAJS01000044">
    <property type="protein sequence ID" value="GAK38217.1"/>
    <property type="molecule type" value="Genomic_DNA"/>
</dbReference>
<dbReference type="SUPFAM" id="SSF51445">
    <property type="entry name" value="(Trans)glycosidases"/>
    <property type="match status" value="1"/>
</dbReference>
<evidence type="ECO:0000256" key="5">
    <source>
        <dbReference type="PROSITE-ProRule" id="PRU10061"/>
    </source>
</evidence>
<comment type="catalytic activity">
    <reaction evidence="6">
        <text>Endohydrolysis of (1-&gt;4)-beta-D-xylosidic linkages in xylans.</text>
        <dbReference type="EC" id="3.2.1.8"/>
    </reaction>
</comment>
<feature type="active site" description="Nucleophile" evidence="5">
    <location>
        <position position="266"/>
    </location>
</feature>
<evidence type="ECO:0000313" key="8">
    <source>
        <dbReference type="EMBL" id="GAK38217.1"/>
    </source>
</evidence>
<accession>A0A069D718</accession>
<proteinExistence type="inferred from homology"/>
<dbReference type="GO" id="GO:0045493">
    <property type="term" value="P:xylan catabolic process"/>
    <property type="evidence" value="ECO:0007669"/>
    <property type="project" value="UniProtKB-KW"/>
</dbReference>
<evidence type="ECO:0000256" key="2">
    <source>
        <dbReference type="ARBA" id="ARBA00023277"/>
    </source>
</evidence>
<dbReference type="PRINTS" id="PR00134">
    <property type="entry name" value="GLHYDRLASE10"/>
</dbReference>
<dbReference type="SMART" id="SM00633">
    <property type="entry name" value="Glyco_10"/>
    <property type="match status" value="1"/>
</dbReference>
<dbReference type="STRING" id="1121097.GCA_000428125_02715"/>
<dbReference type="GO" id="GO:0031176">
    <property type="term" value="F:endo-1,4-beta-xylanase activity"/>
    <property type="evidence" value="ECO:0007669"/>
    <property type="project" value="UniProtKB-EC"/>
</dbReference>
<keyword evidence="2 6" id="KW-0119">Carbohydrate metabolism</keyword>
<evidence type="ECO:0000256" key="6">
    <source>
        <dbReference type="RuleBase" id="RU361174"/>
    </source>
</evidence>
<dbReference type="AlphaFoldDB" id="A0A069D718"/>
<keyword evidence="1 6" id="KW-0378">Hydrolase</keyword>
<protein>
    <recommendedName>
        <fullName evidence="6">Beta-xylanase</fullName>
        <ecNumber evidence="6">3.2.1.8</ecNumber>
    </recommendedName>
</protein>
<keyword evidence="3 6" id="KW-0326">Glycosidase</keyword>
<dbReference type="Proteomes" id="UP000027601">
    <property type="component" value="Unassembled WGS sequence"/>
</dbReference>